<evidence type="ECO:0000313" key="2">
    <source>
        <dbReference type="EMBL" id="OCF27927.1"/>
    </source>
</evidence>
<dbReference type="Proteomes" id="UP000092730">
    <property type="component" value="Chromosome 2"/>
</dbReference>
<dbReference type="GeneID" id="30207176"/>
<feature type="compositionally biased region" description="Low complexity" evidence="1">
    <location>
        <begin position="10"/>
        <end position="23"/>
    </location>
</feature>
<dbReference type="AlphaFoldDB" id="A0A1B9GA87"/>
<reference evidence="3" key="2">
    <citation type="submission" date="2013-07" db="EMBL/GenBank/DDBJ databases">
        <authorList>
            <consortium name="The Broad Institute Genome Sequencing Platform"/>
            <person name="Cuomo C."/>
            <person name="Litvintseva A."/>
            <person name="Chen Y."/>
            <person name="Heitman J."/>
            <person name="Sun S."/>
            <person name="Springer D."/>
            <person name="Dromer F."/>
            <person name="Young S.K."/>
            <person name="Zeng Q."/>
            <person name="Gargeya S."/>
            <person name="Fitzgerald M."/>
            <person name="Abouelleil A."/>
            <person name="Alvarado L."/>
            <person name="Berlin A.M."/>
            <person name="Chapman S.B."/>
            <person name="Dewar J."/>
            <person name="Goldberg J."/>
            <person name="Griggs A."/>
            <person name="Gujja S."/>
            <person name="Hansen M."/>
            <person name="Howarth C."/>
            <person name="Imamovic A."/>
            <person name="Larimer J."/>
            <person name="McCowan C."/>
            <person name="Murphy C."/>
            <person name="Pearson M."/>
            <person name="Priest M."/>
            <person name="Roberts A."/>
            <person name="Saif S."/>
            <person name="Shea T."/>
            <person name="Sykes S."/>
            <person name="Wortman J."/>
            <person name="Nusbaum C."/>
            <person name="Birren B."/>
        </authorList>
    </citation>
    <scope>NUCLEOTIDE SEQUENCE</scope>
    <source>
        <strain evidence="3">CBS 10118</strain>
    </source>
</reference>
<evidence type="ECO:0000313" key="3">
    <source>
        <dbReference type="EMBL" id="WVW82067.1"/>
    </source>
</evidence>
<evidence type="ECO:0000256" key="1">
    <source>
        <dbReference type="SAM" id="MobiDB-lite"/>
    </source>
</evidence>
<proteinExistence type="predicted"/>
<dbReference type="RefSeq" id="XP_019048997.1">
    <property type="nucleotide sequence ID" value="XM_019189435.1"/>
</dbReference>
<sequence length="78" mass="8353">MKRSPSPSHSNTATSPSSTGPSSKENVDKKSHIAPNKKPKPTPPSTPKQTKSDPSSASPSNSHWTPDKREQFLDGSSR</sequence>
<gene>
    <name evidence="2" type="ORF">I302_02777</name>
    <name evidence="3" type="ORF">I302_104072</name>
</gene>
<reference evidence="2" key="3">
    <citation type="submission" date="2014-01" db="EMBL/GenBank/DDBJ databases">
        <title>Evolution of pathogenesis and genome organization in the Tremellales.</title>
        <authorList>
            <person name="Cuomo C."/>
            <person name="Litvintseva A."/>
            <person name="Heitman J."/>
            <person name="Chen Y."/>
            <person name="Sun S."/>
            <person name="Springer D."/>
            <person name="Dromer F."/>
            <person name="Young S."/>
            <person name="Zeng Q."/>
            <person name="Chapman S."/>
            <person name="Gujja S."/>
            <person name="Saif S."/>
            <person name="Birren B."/>
        </authorList>
    </citation>
    <scope>NUCLEOTIDE SEQUENCE</scope>
    <source>
        <strain evidence="2">CBS 10118</strain>
    </source>
</reference>
<feature type="region of interest" description="Disordered" evidence="1">
    <location>
        <begin position="1"/>
        <end position="78"/>
    </location>
</feature>
<reference evidence="3" key="4">
    <citation type="submission" date="2024-02" db="EMBL/GenBank/DDBJ databases">
        <title>Comparative genomics of Cryptococcus and Kwoniella reveals pathogenesis evolution and contrasting modes of karyotype evolution via chromosome fusion or intercentromeric recombination.</title>
        <authorList>
            <person name="Coelho M.A."/>
            <person name="David-Palma M."/>
            <person name="Shea T."/>
            <person name="Bowers K."/>
            <person name="McGinley-Smith S."/>
            <person name="Mohammad A.W."/>
            <person name="Gnirke A."/>
            <person name="Yurkov A.M."/>
            <person name="Nowrousian M."/>
            <person name="Sun S."/>
            <person name="Cuomo C.A."/>
            <person name="Heitman J."/>
        </authorList>
    </citation>
    <scope>NUCLEOTIDE SEQUENCE</scope>
    <source>
        <strain evidence="3">CBS 10118</strain>
    </source>
</reference>
<keyword evidence="4" id="KW-1185">Reference proteome</keyword>
<dbReference type="EMBL" id="CP144542">
    <property type="protein sequence ID" value="WVW82067.1"/>
    <property type="molecule type" value="Genomic_DNA"/>
</dbReference>
<organism evidence="2">
    <name type="scientific">Kwoniella bestiolae CBS 10118</name>
    <dbReference type="NCBI Taxonomy" id="1296100"/>
    <lineage>
        <taxon>Eukaryota</taxon>
        <taxon>Fungi</taxon>
        <taxon>Dikarya</taxon>
        <taxon>Basidiomycota</taxon>
        <taxon>Agaricomycotina</taxon>
        <taxon>Tremellomycetes</taxon>
        <taxon>Tremellales</taxon>
        <taxon>Cryptococcaceae</taxon>
        <taxon>Kwoniella</taxon>
    </lineage>
</organism>
<name>A0A1B9GA87_9TREE</name>
<reference evidence="2" key="1">
    <citation type="submission" date="2013-07" db="EMBL/GenBank/DDBJ databases">
        <title>The Genome Sequence of Cryptococcus bestiolae CBS10118.</title>
        <authorList>
            <consortium name="The Broad Institute Genome Sequencing Platform"/>
            <person name="Cuomo C."/>
            <person name="Litvintseva A."/>
            <person name="Chen Y."/>
            <person name="Heitman J."/>
            <person name="Sun S."/>
            <person name="Springer D."/>
            <person name="Dromer F."/>
            <person name="Young S.K."/>
            <person name="Zeng Q."/>
            <person name="Gargeya S."/>
            <person name="Fitzgerald M."/>
            <person name="Abouelleil A."/>
            <person name="Alvarado L."/>
            <person name="Berlin A.M."/>
            <person name="Chapman S.B."/>
            <person name="Dewar J."/>
            <person name="Goldberg J."/>
            <person name="Griggs A."/>
            <person name="Gujja S."/>
            <person name="Hansen M."/>
            <person name="Howarth C."/>
            <person name="Imamovic A."/>
            <person name="Larimer J."/>
            <person name="McCowan C."/>
            <person name="Murphy C."/>
            <person name="Pearson M."/>
            <person name="Priest M."/>
            <person name="Roberts A."/>
            <person name="Saif S."/>
            <person name="Shea T."/>
            <person name="Sykes S."/>
            <person name="Wortman J."/>
            <person name="Nusbaum C."/>
            <person name="Birren B."/>
        </authorList>
    </citation>
    <scope>NUCLEOTIDE SEQUENCE [LARGE SCALE GENOMIC DNA]</scope>
    <source>
        <strain evidence="2">CBS 10118</strain>
    </source>
</reference>
<dbReference type="EMBL" id="KI894019">
    <property type="protein sequence ID" value="OCF27927.1"/>
    <property type="molecule type" value="Genomic_DNA"/>
</dbReference>
<dbReference type="KEGG" id="kbi:30207176"/>
<protein>
    <submittedName>
        <fullName evidence="2">Uncharacterized protein</fullName>
    </submittedName>
</protein>
<accession>A0A1B9GA87</accession>
<evidence type="ECO:0000313" key="4">
    <source>
        <dbReference type="Proteomes" id="UP000092730"/>
    </source>
</evidence>
<feature type="compositionally biased region" description="Basic and acidic residues" evidence="1">
    <location>
        <begin position="65"/>
        <end position="78"/>
    </location>
</feature>
<dbReference type="VEuPathDB" id="FungiDB:I302_02777"/>
<feature type="compositionally biased region" description="Low complexity" evidence="1">
    <location>
        <begin position="47"/>
        <end position="62"/>
    </location>
</feature>